<dbReference type="Gene3D" id="3.40.50.1240">
    <property type="entry name" value="Phosphoglycerate mutase-like"/>
    <property type="match status" value="1"/>
</dbReference>
<evidence type="ECO:0000313" key="2">
    <source>
        <dbReference type="Proteomes" id="UP000195781"/>
    </source>
</evidence>
<comment type="caution">
    <text evidence="1">The sequence shown here is derived from an EMBL/GenBank/DDBJ whole genome shotgun (WGS) entry which is preliminary data.</text>
</comment>
<dbReference type="OrthoDB" id="9810154at2"/>
<dbReference type="AlphaFoldDB" id="A0A1Y3XZ38"/>
<sequence>MDRMLILVRHGRAERAQPGMADADRSLTPDGLAALAAPDGFARSFSLLGAEERAAAVVWTSPALRARQTAEAVVAAIGERPVTPLPSLFEQDEEAFLDALRASDAPCVIAVGHIPFMERVAERLCGAELSFSPGAVACIRLDFCPDPFASDLLWFVQGPNT</sequence>
<name>A0A1Y3XZ38_9ACTN</name>
<reference evidence="2" key="1">
    <citation type="submission" date="2017-04" db="EMBL/GenBank/DDBJ databases">
        <title>Function of individual gut microbiota members based on whole genome sequencing of pure cultures obtained from chicken caecum.</title>
        <authorList>
            <person name="Medvecky M."/>
            <person name="Cejkova D."/>
            <person name="Polansky O."/>
            <person name="Karasova D."/>
            <person name="Kubasova T."/>
            <person name="Cizek A."/>
            <person name="Rychlik I."/>
        </authorList>
    </citation>
    <scope>NUCLEOTIDE SEQUENCE [LARGE SCALE GENOMIC DNA]</scope>
    <source>
        <strain evidence="2">An5</strain>
    </source>
</reference>
<evidence type="ECO:0000313" key="1">
    <source>
        <dbReference type="EMBL" id="OUN88497.1"/>
    </source>
</evidence>
<dbReference type="SMART" id="SM00855">
    <property type="entry name" value="PGAM"/>
    <property type="match status" value="1"/>
</dbReference>
<gene>
    <name evidence="1" type="ORF">B5G02_06165</name>
</gene>
<protein>
    <recommendedName>
        <fullName evidence="3">Phosphohistidine phosphatase SixA</fullName>
    </recommendedName>
</protein>
<dbReference type="EMBL" id="NFIE01000012">
    <property type="protein sequence ID" value="OUN88497.1"/>
    <property type="molecule type" value="Genomic_DNA"/>
</dbReference>
<accession>A0A1Y3XZ38</accession>
<dbReference type="Pfam" id="PF00300">
    <property type="entry name" value="His_Phos_1"/>
    <property type="match status" value="1"/>
</dbReference>
<dbReference type="SUPFAM" id="SSF53254">
    <property type="entry name" value="Phosphoglycerate mutase-like"/>
    <property type="match status" value="1"/>
</dbReference>
<organism evidence="1 2">
    <name type="scientific">[Collinsella] massiliensis</name>
    <dbReference type="NCBI Taxonomy" id="1232426"/>
    <lineage>
        <taxon>Bacteria</taxon>
        <taxon>Bacillati</taxon>
        <taxon>Actinomycetota</taxon>
        <taxon>Coriobacteriia</taxon>
        <taxon>Coriobacteriales</taxon>
        <taxon>Coriobacteriaceae</taxon>
        <taxon>Enorma</taxon>
    </lineage>
</organism>
<dbReference type="InterPro" id="IPR013078">
    <property type="entry name" value="His_Pase_superF_clade-1"/>
</dbReference>
<evidence type="ECO:0008006" key="3">
    <source>
        <dbReference type="Google" id="ProtNLM"/>
    </source>
</evidence>
<proteinExistence type="predicted"/>
<keyword evidence="2" id="KW-1185">Reference proteome</keyword>
<dbReference type="CDD" id="cd07067">
    <property type="entry name" value="HP_PGM_like"/>
    <property type="match status" value="1"/>
</dbReference>
<dbReference type="RefSeq" id="WP_094335595.1">
    <property type="nucleotide sequence ID" value="NZ_NFIE01000012.1"/>
</dbReference>
<dbReference type="InterPro" id="IPR029033">
    <property type="entry name" value="His_PPase_superfam"/>
</dbReference>
<dbReference type="Proteomes" id="UP000195781">
    <property type="component" value="Unassembled WGS sequence"/>
</dbReference>